<protein>
    <recommendedName>
        <fullName evidence="7">Flagellar L-ring protein</fullName>
    </recommendedName>
    <alternativeName>
        <fullName evidence="7">Basal body L-ring protein</fullName>
    </alternativeName>
</protein>
<evidence type="ECO:0000256" key="5">
    <source>
        <dbReference type="ARBA" id="ARBA00023143"/>
    </source>
</evidence>
<reference evidence="9 10" key="1">
    <citation type="submission" date="2017-02" db="EMBL/GenBank/DDBJ databases">
        <authorList>
            <person name="Peterson S.W."/>
        </authorList>
    </citation>
    <scope>NUCLEOTIDE SEQUENCE [LARGE SCALE GENOMIC DNA]</scope>
    <source>
        <strain evidence="9 10">DSM 18034</strain>
    </source>
</reference>
<evidence type="ECO:0000256" key="8">
    <source>
        <dbReference type="SAM" id="MobiDB-lite"/>
    </source>
</evidence>
<dbReference type="PRINTS" id="PR01008">
    <property type="entry name" value="FLGLRINGFLGH"/>
</dbReference>
<dbReference type="GO" id="GO:0009279">
    <property type="term" value="C:cell outer membrane"/>
    <property type="evidence" value="ECO:0007669"/>
    <property type="project" value="UniProtKB-SubCell"/>
</dbReference>
<dbReference type="HAMAP" id="MF_00415">
    <property type="entry name" value="FlgH"/>
    <property type="match status" value="1"/>
</dbReference>
<dbReference type="EMBL" id="FUYA01000005">
    <property type="protein sequence ID" value="SKA72891.1"/>
    <property type="molecule type" value="Genomic_DNA"/>
</dbReference>
<dbReference type="GO" id="GO:0003774">
    <property type="term" value="F:cytoskeletal motor activity"/>
    <property type="evidence" value="ECO:0007669"/>
    <property type="project" value="InterPro"/>
</dbReference>
<comment type="subunit">
    <text evidence="7">The basal body constitutes a major portion of the flagellar organelle and consists of four rings (L,P,S, and M) mounted on a central rod.</text>
</comment>
<dbReference type="Proteomes" id="UP000189733">
    <property type="component" value="Unassembled WGS sequence"/>
</dbReference>
<feature type="compositionally biased region" description="Pro residues" evidence="8">
    <location>
        <begin position="29"/>
        <end position="42"/>
    </location>
</feature>
<dbReference type="AlphaFoldDB" id="A0A1T4W874"/>
<dbReference type="PANTHER" id="PTHR34933:SF1">
    <property type="entry name" value="FLAGELLAR L-RING PROTEIN"/>
    <property type="match status" value="1"/>
</dbReference>
<evidence type="ECO:0000256" key="1">
    <source>
        <dbReference type="ARBA" id="ARBA00002591"/>
    </source>
</evidence>
<evidence type="ECO:0000256" key="6">
    <source>
        <dbReference type="ARBA" id="ARBA00023237"/>
    </source>
</evidence>
<dbReference type="PANTHER" id="PTHR34933">
    <property type="entry name" value="FLAGELLAR L-RING PROTEIN"/>
    <property type="match status" value="1"/>
</dbReference>
<gene>
    <name evidence="7" type="primary">flgH</name>
    <name evidence="9" type="ORF">SAMN02745702_01727</name>
</gene>
<dbReference type="InterPro" id="IPR000527">
    <property type="entry name" value="Flag_Lring"/>
</dbReference>
<name>A0A1T4W874_9BACT</name>
<comment type="similarity">
    <text evidence="2 7">Belongs to the FlgH family.</text>
</comment>
<dbReference type="Pfam" id="PF02107">
    <property type="entry name" value="FlgH"/>
    <property type="match status" value="1"/>
</dbReference>
<dbReference type="GO" id="GO:0071973">
    <property type="term" value="P:bacterial-type flagellum-dependent cell motility"/>
    <property type="evidence" value="ECO:0007669"/>
    <property type="project" value="InterPro"/>
</dbReference>
<evidence type="ECO:0000313" key="9">
    <source>
        <dbReference type="EMBL" id="SKA72891.1"/>
    </source>
</evidence>
<organism evidence="9 10">
    <name type="scientific">Desulfobaculum bizertense DSM 18034</name>
    <dbReference type="NCBI Taxonomy" id="1121442"/>
    <lineage>
        <taxon>Bacteria</taxon>
        <taxon>Pseudomonadati</taxon>
        <taxon>Thermodesulfobacteriota</taxon>
        <taxon>Desulfovibrionia</taxon>
        <taxon>Desulfovibrionales</taxon>
        <taxon>Desulfovibrionaceae</taxon>
        <taxon>Desulfobaculum</taxon>
    </lineage>
</organism>
<feature type="region of interest" description="Disordered" evidence="8">
    <location>
        <begin position="28"/>
        <end position="52"/>
    </location>
</feature>
<keyword evidence="4 7" id="KW-0472">Membrane</keyword>
<dbReference type="OrthoDB" id="9789227at2"/>
<evidence type="ECO:0000256" key="4">
    <source>
        <dbReference type="ARBA" id="ARBA00023136"/>
    </source>
</evidence>
<keyword evidence="6 7" id="KW-0998">Cell outer membrane</keyword>
<keyword evidence="9" id="KW-0969">Cilium</keyword>
<evidence type="ECO:0000313" key="10">
    <source>
        <dbReference type="Proteomes" id="UP000189733"/>
    </source>
</evidence>
<dbReference type="GO" id="GO:0009427">
    <property type="term" value="C:bacterial-type flagellum basal body, distal rod, L ring"/>
    <property type="evidence" value="ECO:0007669"/>
    <property type="project" value="InterPro"/>
</dbReference>
<sequence>MKKICIFTLAAALCAGCTPHQQVSKPMPVLTPPVEQAPPPQDNPGSLYSPGEADYLFSDNRARRVGDIVLVNIVETSSAMHKAETTADRDATVNMGVGNFFGRSKVELPLVGSIGNTGTTPILSAGVNNTFDGEGETKRSSNVTATIAARVIRAMPGGMLQIEGAREVKVNDENQVLVVRGLVRARDVARDNSITSNQIADAHIEYYGRGVLGDKQRPGWLTRLLDQVWPF</sequence>
<comment type="function">
    <text evidence="1 7">Assembles around the rod to form the L-ring and probably protects the motor/basal body from shearing forces during rotation.</text>
</comment>
<evidence type="ECO:0000256" key="3">
    <source>
        <dbReference type="ARBA" id="ARBA00022729"/>
    </source>
</evidence>
<proteinExistence type="inferred from homology"/>
<dbReference type="STRING" id="1121442.SAMN02745702_01727"/>
<keyword evidence="5 7" id="KW-0975">Bacterial flagellum</keyword>
<evidence type="ECO:0000256" key="2">
    <source>
        <dbReference type="ARBA" id="ARBA00006929"/>
    </source>
</evidence>
<keyword evidence="9" id="KW-0966">Cell projection</keyword>
<keyword evidence="3" id="KW-0732">Signal</keyword>
<evidence type="ECO:0000256" key="7">
    <source>
        <dbReference type="HAMAP-Rule" id="MF_00415"/>
    </source>
</evidence>
<comment type="subcellular location">
    <subcellularLocation>
        <location evidence="7">Cell outer membrane</location>
    </subcellularLocation>
    <subcellularLocation>
        <location evidence="7">Bacterial flagellum basal body</location>
    </subcellularLocation>
</comment>
<accession>A0A1T4W874</accession>
<dbReference type="NCBIfam" id="NF009336">
    <property type="entry name" value="PRK12696.1"/>
    <property type="match status" value="1"/>
</dbReference>
<keyword evidence="9" id="KW-0282">Flagellum</keyword>
<keyword evidence="10" id="KW-1185">Reference proteome</keyword>